<dbReference type="Proteomes" id="UP001597480">
    <property type="component" value="Unassembled WGS sequence"/>
</dbReference>
<evidence type="ECO:0000313" key="4">
    <source>
        <dbReference type="Proteomes" id="UP001597480"/>
    </source>
</evidence>
<evidence type="ECO:0000313" key="3">
    <source>
        <dbReference type="EMBL" id="MFD2603327.1"/>
    </source>
</evidence>
<sequence length="242" mass="27542">MTYLNPISIFWMFILTAFILHKLRKKKTSKIVFIITITCLFLSTVTPLPVWLIHNLEQHYPVYKPSGNERLPVLVLGNYHADDTSLYPSQKLSAQSLQRVTEGVRIYKLQSSCPITFSGFAVNDKISTGKVGSEAAVSLGVSPKDTIILPAPRNTYEEALVYKKRFGTKNKFILVTSATHMPRAMAVFEKLGMKPIAAPTGFLIKEGTKESVYNWWPSSMKLFYTEAAMYEYSAQLYYKWFK</sequence>
<dbReference type="PANTHER" id="PTHR30336:SF4">
    <property type="entry name" value="ENVELOPE BIOGENESIS FACTOR ELYC"/>
    <property type="match status" value="1"/>
</dbReference>
<reference evidence="4" key="1">
    <citation type="journal article" date="2019" name="Int. J. Syst. Evol. Microbiol.">
        <title>The Global Catalogue of Microorganisms (GCM) 10K type strain sequencing project: providing services to taxonomists for standard genome sequencing and annotation.</title>
        <authorList>
            <consortium name="The Broad Institute Genomics Platform"/>
            <consortium name="The Broad Institute Genome Sequencing Center for Infectious Disease"/>
            <person name="Wu L."/>
            <person name="Ma J."/>
        </authorList>
    </citation>
    <scope>NUCLEOTIDE SEQUENCE [LARGE SCALE GENOMIC DNA]</scope>
    <source>
        <strain evidence="4">KCTC 42107</strain>
    </source>
</reference>
<evidence type="ECO:0000259" key="2">
    <source>
        <dbReference type="Pfam" id="PF02698"/>
    </source>
</evidence>
<dbReference type="RefSeq" id="WP_379822060.1">
    <property type="nucleotide sequence ID" value="NZ_JBHUMD010000028.1"/>
</dbReference>
<gene>
    <name evidence="3" type="ORF">ACFSR3_14785</name>
</gene>
<feature type="domain" description="DUF218" evidence="2">
    <location>
        <begin position="73"/>
        <end position="233"/>
    </location>
</feature>
<feature type="transmembrane region" description="Helical" evidence="1">
    <location>
        <begin position="31"/>
        <end position="52"/>
    </location>
</feature>
<comment type="caution">
    <text evidence="3">The sequence shown here is derived from an EMBL/GenBank/DDBJ whole genome shotgun (WGS) entry which is preliminary data.</text>
</comment>
<keyword evidence="1" id="KW-1133">Transmembrane helix</keyword>
<protein>
    <submittedName>
        <fullName evidence="3">YdcF family protein</fullName>
    </submittedName>
</protein>
<name>A0ABW5NW47_9FLAO</name>
<proteinExistence type="predicted"/>
<dbReference type="EMBL" id="JBHUMD010000028">
    <property type="protein sequence ID" value="MFD2603327.1"/>
    <property type="molecule type" value="Genomic_DNA"/>
</dbReference>
<organism evidence="3 4">
    <name type="scientific">Flavobacterium suzhouense</name>
    <dbReference type="NCBI Taxonomy" id="1529638"/>
    <lineage>
        <taxon>Bacteria</taxon>
        <taxon>Pseudomonadati</taxon>
        <taxon>Bacteroidota</taxon>
        <taxon>Flavobacteriia</taxon>
        <taxon>Flavobacteriales</taxon>
        <taxon>Flavobacteriaceae</taxon>
        <taxon>Flavobacterium</taxon>
    </lineage>
</organism>
<keyword evidence="1" id="KW-0472">Membrane</keyword>
<accession>A0ABW5NW47</accession>
<feature type="transmembrane region" description="Helical" evidence="1">
    <location>
        <begin position="6"/>
        <end position="24"/>
    </location>
</feature>
<evidence type="ECO:0000256" key="1">
    <source>
        <dbReference type="SAM" id="Phobius"/>
    </source>
</evidence>
<keyword evidence="4" id="KW-1185">Reference proteome</keyword>
<dbReference type="Pfam" id="PF02698">
    <property type="entry name" value="DUF218"/>
    <property type="match status" value="1"/>
</dbReference>
<dbReference type="CDD" id="cd06259">
    <property type="entry name" value="YdcF-like"/>
    <property type="match status" value="1"/>
</dbReference>
<dbReference type="PANTHER" id="PTHR30336">
    <property type="entry name" value="INNER MEMBRANE PROTEIN, PROBABLE PERMEASE"/>
    <property type="match status" value="1"/>
</dbReference>
<dbReference type="InterPro" id="IPR051599">
    <property type="entry name" value="Cell_Envelope_Assoc"/>
</dbReference>
<keyword evidence="1" id="KW-0812">Transmembrane</keyword>
<dbReference type="InterPro" id="IPR003848">
    <property type="entry name" value="DUF218"/>
</dbReference>